<sequence>MSHLKHTGGPQLVEHRSVDHQERRSVWQPVHARAIVALRLHRKLISHNLNAVISTPIANSEARRHDAPAQQGRSYEAKRTGGRGVDVISRNIDVHWSKAQRESVGQCAQA</sequence>
<dbReference type="KEGG" id="hir:HETIRDRAFT_440774"/>
<dbReference type="GeneID" id="20675304"/>
<gene>
    <name evidence="2" type="ORF">HETIRDRAFT_440774</name>
</gene>
<dbReference type="RefSeq" id="XP_009548283.1">
    <property type="nucleotide sequence ID" value="XM_009549988.1"/>
</dbReference>
<evidence type="ECO:0000313" key="2">
    <source>
        <dbReference type="EMBL" id="ETW79722.1"/>
    </source>
</evidence>
<proteinExistence type="predicted"/>
<evidence type="ECO:0000256" key="1">
    <source>
        <dbReference type="SAM" id="MobiDB-lite"/>
    </source>
</evidence>
<accession>W4K1P0</accession>
<dbReference type="InParanoid" id="W4K1P0"/>
<dbReference type="EMBL" id="KI925460">
    <property type="protein sequence ID" value="ETW79722.1"/>
    <property type="molecule type" value="Genomic_DNA"/>
</dbReference>
<keyword evidence="3" id="KW-1185">Reference proteome</keyword>
<feature type="region of interest" description="Disordered" evidence="1">
    <location>
        <begin position="59"/>
        <end position="84"/>
    </location>
</feature>
<evidence type="ECO:0000313" key="3">
    <source>
        <dbReference type="Proteomes" id="UP000030671"/>
    </source>
</evidence>
<dbReference type="Proteomes" id="UP000030671">
    <property type="component" value="Unassembled WGS sequence"/>
</dbReference>
<protein>
    <submittedName>
        <fullName evidence="2">Uncharacterized protein</fullName>
    </submittedName>
</protein>
<dbReference type="AlphaFoldDB" id="W4K1P0"/>
<reference evidence="2 3" key="1">
    <citation type="journal article" date="2012" name="New Phytol.">
        <title>Insight into trade-off between wood decay and parasitism from the genome of a fungal forest pathogen.</title>
        <authorList>
            <person name="Olson A."/>
            <person name="Aerts A."/>
            <person name="Asiegbu F."/>
            <person name="Belbahri L."/>
            <person name="Bouzid O."/>
            <person name="Broberg A."/>
            <person name="Canback B."/>
            <person name="Coutinho P.M."/>
            <person name="Cullen D."/>
            <person name="Dalman K."/>
            <person name="Deflorio G."/>
            <person name="van Diepen L.T."/>
            <person name="Dunand C."/>
            <person name="Duplessis S."/>
            <person name="Durling M."/>
            <person name="Gonthier P."/>
            <person name="Grimwood J."/>
            <person name="Fossdal C.G."/>
            <person name="Hansson D."/>
            <person name="Henrissat B."/>
            <person name="Hietala A."/>
            <person name="Himmelstrand K."/>
            <person name="Hoffmeister D."/>
            <person name="Hogberg N."/>
            <person name="James T.Y."/>
            <person name="Karlsson M."/>
            <person name="Kohler A."/>
            <person name="Kues U."/>
            <person name="Lee Y.H."/>
            <person name="Lin Y.C."/>
            <person name="Lind M."/>
            <person name="Lindquist E."/>
            <person name="Lombard V."/>
            <person name="Lucas S."/>
            <person name="Lunden K."/>
            <person name="Morin E."/>
            <person name="Murat C."/>
            <person name="Park J."/>
            <person name="Raffaello T."/>
            <person name="Rouze P."/>
            <person name="Salamov A."/>
            <person name="Schmutz J."/>
            <person name="Solheim H."/>
            <person name="Stahlberg J."/>
            <person name="Velez H."/>
            <person name="de Vries R.P."/>
            <person name="Wiebenga A."/>
            <person name="Woodward S."/>
            <person name="Yakovlev I."/>
            <person name="Garbelotto M."/>
            <person name="Martin F."/>
            <person name="Grigoriev I.V."/>
            <person name="Stenlid J."/>
        </authorList>
    </citation>
    <scope>NUCLEOTIDE SEQUENCE [LARGE SCALE GENOMIC DNA]</scope>
    <source>
        <strain evidence="2 3">TC 32-1</strain>
    </source>
</reference>
<organism evidence="2 3">
    <name type="scientific">Heterobasidion irregulare (strain TC 32-1)</name>
    <dbReference type="NCBI Taxonomy" id="747525"/>
    <lineage>
        <taxon>Eukaryota</taxon>
        <taxon>Fungi</taxon>
        <taxon>Dikarya</taxon>
        <taxon>Basidiomycota</taxon>
        <taxon>Agaricomycotina</taxon>
        <taxon>Agaricomycetes</taxon>
        <taxon>Russulales</taxon>
        <taxon>Bondarzewiaceae</taxon>
        <taxon>Heterobasidion</taxon>
        <taxon>Heterobasidion annosum species complex</taxon>
    </lineage>
</organism>
<name>W4K1P0_HETIT</name>
<dbReference type="HOGENOM" id="CLU_2171406_0_0_1"/>